<evidence type="ECO:0000256" key="2">
    <source>
        <dbReference type="ARBA" id="ARBA00022475"/>
    </source>
</evidence>
<feature type="transmembrane region" description="Helical" evidence="7">
    <location>
        <begin position="742"/>
        <end position="767"/>
    </location>
</feature>
<gene>
    <name evidence="10" type="ORF">JY651_04025</name>
</gene>
<keyword evidence="4 7" id="KW-1133">Transmembrane helix</keyword>
<dbReference type="Pfam" id="PF02687">
    <property type="entry name" value="FtsX"/>
    <property type="match status" value="2"/>
</dbReference>
<sequence>MRDFVQELRLALRMLAKHPGFTAVALFTLALGIAANTAIFSVADAVLFSPLPYAQPDRLMMVWGLSPNQSRQTVSPANFLDWRAQSESFEGLAAFSNVPFNLAGDGDPEVVRGASVSTNFFQVLGIPAALGTTFHPAAAGAGTPNTVVLGHRLWKRRFGGDPHILGRMLRLNDTSYEVVGVMPEHFEWPTIVPTHASAAEPPQLFVPAVHRDIPQLGPDLTQDTSAWRQGNYLRVVGRLKPGVTLEGAAREMGTIAARLEQEYPESNTKSGIGLVPLREQLVGNVRTALWVLLAAVGLVLVIACANVANLFLARASARRQELTVRLALGARRGQLVRQLLTESVLLALAAGALGLLLALWGMDALLALVPPELPRLGAVGLDGRVLAFTLLTSLATGVLFGLVPALQASRPDLNGVLRQGGGGRFSGAGQRSRSALVVGEVALAVVLLISAGLLLRSLWSMQSVDLGFRSEGVLTWRVSLPAAEYPDEARQAALFMRLQEKVEALPGVKSVGAVSDLPFTGNNIWRVMDIEGQPRPALGEERSVGFQVVTPGYFRTLSIPLKRGRDITSADRADTQPVVLINESTARQYWSGQEPLGQRIRLGSDADAPWRTVVGVVGDVRQGGALEETRPEVYVPSLQGTFHFIQFTARTEGAPARLVSGVREAVAALDSNLPISQVRTMDEVEASAMARPRFLSTLVALFAALALLLAGVGLSGVIAYMARQRTQEIGIRMALGARPGDVLRLVVGSGMRLALAGVGLGLMVAWAATRGMASQLYGVSATDPLTFGSLSLVVAAVALVATWVPALRATRVDPLVALRSE</sequence>
<evidence type="ECO:0000256" key="3">
    <source>
        <dbReference type="ARBA" id="ARBA00022692"/>
    </source>
</evidence>
<dbReference type="InterPro" id="IPR025857">
    <property type="entry name" value="MacB_PCD"/>
</dbReference>
<feature type="transmembrane region" description="Helical" evidence="7">
    <location>
        <begin position="344"/>
        <end position="365"/>
    </location>
</feature>
<evidence type="ECO:0000259" key="8">
    <source>
        <dbReference type="Pfam" id="PF02687"/>
    </source>
</evidence>
<proteinExistence type="inferred from homology"/>
<feature type="domain" description="MacB-like periplasmic core" evidence="9">
    <location>
        <begin position="22"/>
        <end position="253"/>
    </location>
</feature>
<evidence type="ECO:0000256" key="6">
    <source>
        <dbReference type="ARBA" id="ARBA00038076"/>
    </source>
</evidence>
<evidence type="ECO:0000313" key="11">
    <source>
        <dbReference type="Proteomes" id="UP000662747"/>
    </source>
</evidence>
<dbReference type="EMBL" id="CP071090">
    <property type="protein sequence ID" value="QSQ24151.1"/>
    <property type="molecule type" value="Genomic_DNA"/>
</dbReference>
<name>A0ABX7P1V6_9BACT</name>
<keyword evidence="11" id="KW-1185">Reference proteome</keyword>
<feature type="transmembrane region" description="Helical" evidence="7">
    <location>
        <begin position="21"/>
        <end position="43"/>
    </location>
</feature>
<evidence type="ECO:0000259" key="9">
    <source>
        <dbReference type="Pfam" id="PF12704"/>
    </source>
</evidence>
<comment type="subcellular location">
    <subcellularLocation>
        <location evidence="1">Cell membrane</location>
        <topology evidence="1">Multi-pass membrane protein</topology>
    </subcellularLocation>
</comment>
<dbReference type="InterPro" id="IPR050250">
    <property type="entry name" value="Macrolide_Exporter_MacB"/>
</dbReference>
<dbReference type="Proteomes" id="UP000662747">
    <property type="component" value="Chromosome"/>
</dbReference>
<feature type="transmembrane region" description="Helical" evidence="7">
    <location>
        <begin position="385"/>
        <end position="406"/>
    </location>
</feature>
<keyword evidence="5 7" id="KW-0472">Membrane</keyword>
<organism evidence="10 11">
    <name type="scientific">Pyxidicoccus parkwayensis</name>
    <dbReference type="NCBI Taxonomy" id="2813578"/>
    <lineage>
        <taxon>Bacteria</taxon>
        <taxon>Pseudomonadati</taxon>
        <taxon>Myxococcota</taxon>
        <taxon>Myxococcia</taxon>
        <taxon>Myxococcales</taxon>
        <taxon>Cystobacterineae</taxon>
        <taxon>Myxococcaceae</taxon>
        <taxon>Pyxidicoccus</taxon>
    </lineage>
</organism>
<accession>A0ABX7P1V6</accession>
<dbReference type="Pfam" id="PF12704">
    <property type="entry name" value="MacB_PCD"/>
    <property type="match status" value="2"/>
</dbReference>
<dbReference type="NCBIfam" id="TIGR03434">
    <property type="entry name" value="ADOP"/>
    <property type="match status" value="1"/>
</dbReference>
<dbReference type="InterPro" id="IPR017800">
    <property type="entry name" value="ADOP"/>
</dbReference>
<dbReference type="PANTHER" id="PTHR30572:SF4">
    <property type="entry name" value="ABC TRANSPORTER PERMEASE YTRF"/>
    <property type="match status" value="1"/>
</dbReference>
<dbReference type="PANTHER" id="PTHR30572">
    <property type="entry name" value="MEMBRANE COMPONENT OF TRANSPORTER-RELATED"/>
    <property type="match status" value="1"/>
</dbReference>
<feature type="domain" description="MacB-like periplasmic core" evidence="9">
    <location>
        <begin position="436"/>
        <end position="649"/>
    </location>
</feature>
<evidence type="ECO:0000256" key="1">
    <source>
        <dbReference type="ARBA" id="ARBA00004651"/>
    </source>
</evidence>
<evidence type="ECO:0000256" key="4">
    <source>
        <dbReference type="ARBA" id="ARBA00022989"/>
    </source>
</evidence>
<keyword evidence="3 7" id="KW-0812">Transmembrane</keyword>
<feature type="transmembrane region" description="Helical" evidence="7">
    <location>
        <begin position="434"/>
        <end position="459"/>
    </location>
</feature>
<keyword evidence="2" id="KW-1003">Cell membrane</keyword>
<feature type="transmembrane region" description="Helical" evidence="7">
    <location>
        <begin position="787"/>
        <end position="807"/>
    </location>
</feature>
<evidence type="ECO:0000256" key="7">
    <source>
        <dbReference type="SAM" id="Phobius"/>
    </source>
</evidence>
<reference evidence="10 11" key="1">
    <citation type="submission" date="2021-02" db="EMBL/GenBank/DDBJ databases">
        <title>De Novo genome assembly of isolated myxobacteria.</title>
        <authorList>
            <person name="Stevens D.C."/>
        </authorList>
    </citation>
    <scope>NUCLEOTIDE SEQUENCE [LARGE SCALE GENOMIC DNA]</scope>
    <source>
        <strain evidence="11">SCPEA02</strain>
    </source>
</reference>
<dbReference type="RefSeq" id="WP_206725717.1">
    <property type="nucleotide sequence ID" value="NZ_CP071090.1"/>
</dbReference>
<evidence type="ECO:0000313" key="10">
    <source>
        <dbReference type="EMBL" id="QSQ24151.1"/>
    </source>
</evidence>
<protein>
    <submittedName>
        <fullName evidence="10">ABC transporter permease</fullName>
    </submittedName>
</protein>
<evidence type="ECO:0000256" key="5">
    <source>
        <dbReference type="ARBA" id="ARBA00023136"/>
    </source>
</evidence>
<dbReference type="InterPro" id="IPR003838">
    <property type="entry name" value="ABC3_permease_C"/>
</dbReference>
<feature type="transmembrane region" description="Helical" evidence="7">
    <location>
        <begin position="694"/>
        <end position="721"/>
    </location>
</feature>
<feature type="transmembrane region" description="Helical" evidence="7">
    <location>
        <begin position="288"/>
        <end position="312"/>
    </location>
</feature>
<feature type="domain" description="ABC3 transporter permease C-terminal" evidence="8">
    <location>
        <begin position="295"/>
        <end position="410"/>
    </location>
</feature>
<feature type="domain" description="ABC3 transporter permease C-terminal" evidence="8">
    <location>
        <begin position="701"/>
        <end position="814"/>
    </location>
</feature>
<comment type="similarity">
    <text evidence="6">Belongs to the ABC-4 integral membrane protein family.</text>
</comment>